<dbReference type="SUPFAM" id="SSF48208">
    <property type="entry name" value="Six-hairpin glycosidases"/>
    <property type="match status" value="1"/>
</dbReference>
<dbReference type="SUPFAM" id="SSF52833">
    <property type="entry name" value="Thioredoxin-like"/>
    <property type="match status" value="1"/>
</dbReference>
<dbReference type="InterPro" id="IPR012341">
    <property type="entry name" value="6hp_glycosidase-like_sf"/>
</dbReference>
<dbReference type="InterPro" id="IPR024705">
    <property type="entry name" value="Ssp411"/>
</dbReference>
<evidence type="ECO:0000313" key="3">
    <source>
        <dbReference type="Proteomes" id="UP000320184"/>
    </source>
</evidence>
<dbReference type="GO" id="GO:0005975">
    <property type="term" value="P:carbohydrate metabolic process"/>
    <property type="evidence" value="ECO:0007669"/>
    <property type="project" value="InterPro"/>
</dbReference>
<reference evidence="2 3" key="1">
    <citation type="journal article" date="2019" name="Nat. Microbiol.">
        <title>Mediterranean grassland soil C-N compound turnover is dependent on rainfall and depth, and is mediated by genomically divergent microorganisms.</title>
        <authorList>
            <person name="Diamond S."/>
            <person name="Andeer P.F."/>
            <person name="Li Z."/>
            <person name="Crits-Christoph A."/>
            <person name="Burstein D."/>
            <person name="Anantharaman K."/>
            <person name="Lane K.R."/>
            <person name="Thomas B.C."/>
            <person name="Pan C."/>
            <person name="Northen T.R."/>
            <person name="Banfield J.F."/>
        </authorList>
    </citation>
    <scope>NUCLEOTIDE SEQUENCE [LARGE SCALE GENOMIC DNA]</scope>
    <source>
        <strain evidence="2">WS_3</strain>
    </source>
</reference>
<dbReference type="Pfam" id="PF03190">
    <property type="entry name" value="Thioredox_DsbH"/>
    <property type="match status" value="1"/>
</dbReference>
<dbReference type="PIRSF" id="PIRSF006402">
    <property type="entry name" value="UCP006402_thioredoxin"/>
    <property type="match status" value="1"/>
</dbReference>
<dbReference type="InterPro" id="IPR004879">
    <property type="entry name" value="Ssp411-like_TRX"/>
</dbReference>
<proteinExistence type="predicted"/>
<dbReference type="Gene3D" id="1.50.10.10">
    <property type="match status" value="2"/>
</dbReference>
<dbReference type="CDD" id="cd02955">
    <property type="entry name" value="SSP411"/>
    <property type="match status" value="1"/>
</dbReference>
<dbReference type="InterPro" id="IPR036249">
    <property type="entry name" value="Thioredoxin-like_sf"/>
</dbReference>
<evidence type="ECO:0000313" key="2">
    <source>
        <dbReference type="EMBL" id="TMQ47671.1"/>
    </source>
</evidence>
<dbReference type="PANTHER" id="PTHR42899">
    <property type="entry name" value="SPERMATOGENESIS-ASSOCIATED PROTEIN 20"/>
    <property type="match status" value="1"/>
</dbReference>
<accession>A0A538S8I0</accession>
<name>A0A538S8I0_UNCEI</name>
<dbReference type="EMBL" id="VBOT01000171">
    <property type="protein sequence ID" value="TMQ47671.1"/>
    <property type="molecule type" value="Genomic_DNA"/>
</dbReference>
<sequence>MKLVTVSRLRRVSRGALIGLLAGALFAGGASAARWLASRPARPGAPGPIALAAALGTLGGVEAHRKPNRLIREKSPYLLQHAYNPVDWYPWGEEAFEKARREEKPIFLSIGYSTCHWCHVMERESFENYSVAELLNRWFVPIKVDREERPDVDRIYMTAMQAMGMGGGWPLNVFLTPDLRPFFGGTYFPPDSRLGRPGLPDVLARVHEAWLAQRPQIEASGRQVLEALAAPVETDSGPGSRAALIEHGYETLERIYDPEHGGFGTAPKFPSISNLDFLMRYATLEPERHAHAREMALRQLDAMRAGGIHDHLGGGFHRYSTDREWLVPHFEKMLYDQAEIAWANLEAYQVTGEPEYAAVARDVFAYVSRHMTSPEGAFYSAEDADSEGEEGKFYVWTPAELEAVLGKEDAAVFGYRYGVTPRGNFEGGRSILHEAHAPGETALHFKLLPEEARERIERARQRLFEARARRVRPHRDDKVLASWNGLMISALARGGRVLDDAALARAAARAGEFVWANLYDPKTGTLDRRWREGETAGPGQLDDYADLALGMIDLYRATFDPLWLERAVGVTEAMIARFWDDRDGGFFESPAGDPHMSLRLKDDFDGAELAGNSIAARNLITLAALLDRDDWRRKASHLLDHYARRLRNNPVAMPEMLVAMDLERAAPRQVVIAGKPGAADTRALLSELNRRFLPHVEVLLVDGGELQERLAKLAPFTRGLTLHDGKATAYVCENYACKLPTHDRAVFAAQLEERPQHPTHGERR</sequence>
<dbReference type="AlphaFoldDB" id="A0A538S8I0"/>
<dbReference type="InterPro" id="IPR008928">
    <property type="entry name" value="6-hairpin_glycosidase_sf"/>
</dbReference>
<dbReference type="PANTHER" id="PTHR42899:SF1">
    <property type="entry name" value="SPERMATOGENESIS-ASSOCIATED PROTEIN 20"/>
    <property type="match status" value="1"/>
</dbReference>
<comment type="caution">
    <text evidence="2">The sequence shown here is derived from an EMBL/GenBank/DDBJ whole genome shotgun (WGS) entry which is preliminary data.</text>
</comment>
<feature type="domain" description="Spermatogenesis-associated protein 20-like TRX" evidence="1">
    <location>
        <begin position="67"/>
        <end position="228"/>
    </location>
</feature>
<dbReference type="Proteomes" id="UP000320184">
    <property type="component" value="Unassembled WGS sequence"/>
</dbReference>
<gene>
    <name evidence="2" type="ORF">E6K73_13330</name>
</gene>
<protein>
    <submittedName>
        <fullName evidence="2">Thioredoxin domain-containing protein</fullName>
    </submittedName>
</protein>
<dbReference type="Gene3D" id="3.40.30.10">
    <property type="entry name" value="Glutaredoxin"/>
    <property type="match status" value="1"/>
</dbReference>
<evidence type="ECO:0000259" key="1">
    <source>
        <dbReference type="Pfam" id="PF03190"/>
    </source>
</evidence>
<organism evidence="2 3">
    <name type="scientific">Eiseniibacteriota bacterium</name>
    <dbReference type="NCBI Taxonomy" id="2212470"/>
    <lineage>
        <taxon>Bacteria</taxon>
        <taxon>Candidatus Eiseniibacteriota</taxon>
    </lineage>
</organism>